<dbReference type="EMBL" id="JBHUMZ010000025">
    <property type="protein sequence ID" value="MFD2639505.1"/>
    <property type="molecule type" value="Genomic_DNA"/>
</dbReference>
<comment type="caution">
    <text evidence="1">The sequence shown here is derived from an EMBL/GenBank/DDBJ whole genome shotgun (WGS) entry which is preliminary data.</text>
</comment>
<sequence>MKIIKVLLATSLLVLSGCGTLVQGENSSSVEEAYIVALDELMKTDEALNHGQKFIAINMENFKLNEEKQQKIVNYFSNQYNTKVKIATLEELKEQGHFDEETMSLDGVLLRFEEIDQKFSNKYVFKGHKFKSGLGAIWLTIEVKNNGEEWAVTESRMDAIS</sequence>
<evidence type="ECO:0000313" key="2">
    <source>
        <dbReference type="Proteomes" id="UP001597452"/>
    </source>
</evidence>
<reference evidence="2" key="1">
    <citation type="journal article" date="2019" name="Int. J. Syst. Evol. Microbiol.">
        <title>The Global Catalogue of Microorganisms (GCM) 10K type strain sequencing project: providing services to taxonomists for standard genome sequencing and annotation.</title>
        <authorList>
            <consortium name="The Broad Institute Genomics Platform"/>
            <consortium name="The Broad Institute Genome Sequencing Center for Infectious Disease"/>
            <person name="Wu L."/>
            <person name="Ma J."/>
        </authorList>
    </citation>
    <scope>NUCLEOTIDE SEQUENCE [LARGE SCALE GENOMIC DNA]</scope>
    <source>
        <strain evidence="2">TISTR 1571</strain>
    </source>
</reference>
<name>A0ABW5QCW3_9BACI</name>
<keyword evidence="2" id="KW-1185">Reference proteome</keyword>
<gene>
    <name evidence="1" type="ORF">ACFSW4_11550</name>
</gene>
<protein>
    <submittedName>
        <fullName evidence="1">Peptide ABC transporter substrate-binding protein</fullName>
    </submittedName>
</protein>
<proteinExistence type="predicted"/>
<accession>A0ABW5QCW3</accession>
<dbReference type="RefSeq" id="WP_054754463.1">
    <property type="nucleotide sequence ID" value="NZ_JBHUMZ010000025.1"/>
</dbReference>
<evidence type="ECO:0000313" key="1">
    <source>
        <dbReference type="EMBL" id="MFD2639505.1"/>
    </source>
</evidence>
<organism evidence="1 2">
    <name type="scientific">Piscibacillus salipiscarius</name>
    <dbReference type="NCBI Taxonomy" id="299480"/>
    <lineage>
        <taxon>Bacteria</taxon>
        <taxon>Bacillati</taxon>
        <taxon>Bacillota</taxon>
        <taxon>Bacilli</taxon>
        <taxon>Bacillales</taxon>
        <taxon>Bacillaceae</taxon>
        <taxon>Piscibacillus</taxon>
    </lineage>
</organism>
<dbReference type="Proteomes" id="UP001597452">
    <property type="component" value="Unassembled WGS sequence"/>
</dbReference>
<dbReference type="PROSITE" id="PS51257">
    <property type="entry name" value="PROKAR_LIPOPROTEIN"/>
    <property type="match status" value="1"/>
</dbReference>